<dbReference type="SUPFAM" id="SSF51735">
    <property type="entry name" value="NAD(P)-binding Rossmann-fold domains"/>
    <property type="match status" value="1"/>
</dbReference>
<evidence type="ECO:0000313" key="4">
    <source>
        <dbReference type="Proteomes" id="UP001148786"/>
    </source>
</evidence>
<dbReference type="GO" id="GO:0016491">
    <property type="term" value="F:oxidoreductase activity"/>
    <property type="evidence" value="ECO:0007669"/>
    <property type="project" value="UniProtKB-KW"/>
</dbReference>
<evidence type="ECO:0000256" key="1">
    <source>
        <dbReference type="ARBA" id="ARBA00023002"/>
    </source>
</evidence>
<dbReference type="Pfam" id="PF00106">
    <property type="entry name" value="adh_short"/>
    <property type="match status" value="1"/>
</dbReference>
<protein>
    <recommendedName>
        <fullName evidence="5">NAD-P-binding protein</fullName>
    </recommendedName>
</protein>
<proteinExistence type="inferred from homology"/>
<dbReference type="AlphaFoldDB" id="A0A9W8MW34"/>
<dbReference type="InterPro" id="IPR002347">
    <property type="entry name" value="SDR_fam"/>
</dbReference>
<dbReference type="PANTHER" id="PTHR43157">
    <property type="entry name" value="PHOSPHATIDYLINOSITOL-GLYCAN BIOSYNTHESIS CLASS F PROTEIN-RELATED"/>
    <property type="match status" value="1"/>
</dbReference>
<keyword evidence="1" id="KW-0560">Oxidoreductase</keyword>
<sequence>MGNLASRNFDSSTDLLDLKGKVAIVTGGNAGIGLATVRHLARAGAKVYLAARNESRATGAIAQLEHEGVEGGRVVWLKLDLSDPRDAKKSAEEFLKTESRLDILVNNAGLLQEPYTIGSDGVTTLSTVNYVSPYVFTRTLLPLLQQTAKEPNSDVRIVNLTSITHKFVPSSVKFDDVEDFNTTFSRTIYPGMIRYGHSKLMIIIWTKTLQRRLNADASAPITVTSVHPGGVDTFSHKLPFARLFKFLIGLAIAQPDVGAYNSVFAAAGKRVADGKKTYQGVYLESQPTGRIAAPSSVALNEELGEQLWKTTEAFLQRIGV</sequence>
<dbReference type="PANTHER" id="PTHR43157:SF31">
    <property type="entry name" value="PHOSPHATIDYLINOSITOL-GLYCAN BIOSYNTHESIS CLASS F PROTEIN"/>
    <property type="match status" value="1"/>
</dbReference>
<accession>A0A9W8MW34</accession>
<evidence type="ECO:0008006" key="5">
    <source>
        <dbReference type="Google" id="ProtNLM"/>
    </source>
</evidence>
<dbReference type="OrthoDB" id="191139at2759"/>
<reference evidence="3" key="1">
    <citation type="submission" date="2022-07" db="EMBL/GenBank/DDBJ databases">
        <title>Genome Sequence of Agrocybe chaxingu.</title>
        <authorList>
            <person name="Buettner E."/>
        </authorList>
    </citation>
    <scope>NUCLEOTIDE SEQUENCE</scope>
    <source>
        <strain evidence="3">MP-N11</strain>
    </source>
</reference>
<comment type="caution">
    <text evidence="3">The sequence shown here is derived from an EMBL/GenBank/DDBJ whole genome shotgun (WGS) entry which is preliminary data.</text>
</comment>
<dbReference type="PRINTS" id="PR00081">
    <property type="entry name" value="GDHRDH"/>
</dbReference>
<dbReference type="InterPro" id="IPR036291">
    <property type="entry name" value="NAD(P)-bd_dom_sf"/>
</dbReference>
<comment type="similarity">
    <text evidence="2">Belongs to the short-chain dehydrogenases/reductases (SDR) family.</text>
</comment>
<dbReference type="EMBL" id="JANKHO010000745">
    <property type="protein sequence ID" value="KAJ3506625.1"/>
    <property type="molecule type" value="Genomic_DNA"/>
</dbReference>
<dbReference type="Gene3D" id="3.40.50.720">
    <property type="entry name" value="NAD(P)-binding Rossmann-like Domain"/>
    <property type="match status" value="1"/>
</dbReference>
<name>A0A9W8MW34_9AGAR</name>
<organism evidence="3 4">
    <name type="scientific">Agrocybe chaxingu</name>
    <dbReference type="NCBI Taxonomy" id="84603"/>
    <lineage>
        <taxon>Eukaryota</taxon>
        <taxon>Fungi</taxon>
        <taxon>Dikarya</taxon>
        <taxon>Basidiomycota</taxon>
        <taxon>Agaricomycotina</taxon>
        <taxon>Agaricomycetes</taxon>
        <taxon>Agaricomycetidae</taxon>
        <taxon>Agaricales</taxon>
        <taxon>Agaricineae</taxon>
        <taxon>Strophariaceae</taxon>
        <taxon>Agrocybe</taxon>
    </lineage>
</organism>
<dbReference type="Proteomes" id="UP001148786">
    <property type="component" value="Unassembled WGS sequence"/>
</dbReference>
<keyword evidence="4" id="KW-1185">Reference proteome</keyword>
<evidence type="ECO:0000256" key="2">
    <source>
        <dbReference type="RuleBase" id="RU000363"/>
    </source>
</evidence>
<evidence type="ECO:0000313" key="3">
    <source>
        <dbReference type="EMBL" id="KAJ3506625.1"/>
    </source>
</evidence>
<gene>
    <name evidence="3" type="ORF">NLJ89_g6766</name>
</gene>
<dbReference type="PRINTS" id="PR00080">
    <property type="entry name" value="SDRFAMILY"/>
</dbReference>